<dbReference type="InParanoid" id="A0A409WRT7"/>
<dbReference type="EMBL" id="NHYD01003273">
    <property type="protein sequence ID" value="PPQ81224.1"/>
    <property type="molecule type" value="Genomic_DNA"/>
</dbReference>
<feature type="domain" description="Transcription factor TFIIB cyclin-like" evidence="3">
    <location>
        <begin position="92"/>
        <end position="169"/>
    </location>
</feature>
<evidence type="ECO:0000313" key="4">
    <source>
        <dbReference type="EMBL" id="PPQ81224.1"/>
    </source>
</evidence>
<gene>
    <name evidence="4" type="ORF">CVT25_015748</name>
</gene>
<dbReference type="InterPro" id="IPR013150">
    <property type="entry name" value="TFIIB_cyclin"/>
</dbReference>
<evidence type="ECO:0000313" key="5">
    <source>
        <dbReference type="Proteomes" id="UP000283269"/>
    </source>
</evidence>
<sequence>MSTRCRQCSASTVWDDNVTSAVCTSCGSLADSSQSLLTSSHYGYQNGTLEPSLWDPSASTTLKSLRAGKNWDLAGQGKESRDRKNSYAIAEFIKSLAVSLDASGLSPRAITLFNQVKSANSFRWGQKSRSVAAACLAIALRESNRPDLLRDIALVADVAPTSISREFMAITLALNLTLPLVDPSVHVPILQAHVASALLENQQEPGLPFTLIKPLRALCLRSVANIATSLGEVFVRLSPDHDVLRLPVPSTACAIFIIALEAENRSVLNPLNDLAQYLGSRCHVSKSVVMARYKSIQEVVASWVEMIPWLDKYESKNGRAKISKRLIVARGLKDVIRFHEDIWQQKVKPTLELELGLELIEEDRIKSSEVMPPPSKRPKLNNAISHATQFLLNPTGTSISSNQKRSTSTFLSHLSLVAHILTTPTASCVYQAPTRLQLLAQDRGGVGEAQIPDDDLFVEGELEKLLRSDVEIATLRETLGWKEDEEGKFGHSTTAKVGRKKRKLSDMEDEIIHGTALSPRKKSRVNMEALALFMASHEDSGRDINDDFLNVGLFGVEEVVHHSDDDHFTSGLNDSMADEDDDPHLIYENATTAIPQHRHHTVQKNGSPLAYEEEVVLRTWRPPTPDHIILDSRYDEEYD</sequence>
<accession>A0A409WRT7</accession>
<name>A0A409WRT7_PSICY</name>
<dbReference type="Gene3D" id="1.10.472.170">
    <property type="match status" value="1"/>
</dbReference>
<dbReference type="PANTHER" id="PTHR11618:SF13">
    <property type="entry name" value="TRANSCRIPTION INITIATION FACTOR IIB"/>
    <property type="match status" value="1"/>
</dbReference>
<dbReference type="InterPro" id="IPR000812">
    <property type="entry name" value="TFIIB"/>
</dbReference>
<protein>
    <recommendedName>
        <fullName evidence="3">Transcription factor TFIIB cyclin-like domain-containing protein</fullName>
    </recommendedName>
</protein>
<dbReference type="GO" id="GO:0017025">
    <property type="term" value="F:TBP-class protein binding"/>
    <property type="evidence" value="ECO:0007669"/>
    <property type="project" value="InterPro"/>
</dbReference>
<dbReference type="GO" id="GO:0005634">
    <property type="term" value="C:nucleus"/>
    <property type="evidence" value="ECO:0007669"/>
    <property type="project" value="TreeGrafter"/>
</dbReference>
<dbReference type="Pfam" id="PF00382">
    <property type="entry name" value="TFIIB"/>
    <property type="match status" value="1"/>
</dbReference>
<dbReference type="InterPro" id="IPR036915">
    <property type="entry name" value="Cyclin-like_sf"/>
</dbReference>
<dbReference type="GO" id="GO:0070897">
    <property type="term" value="P:transcription preinitiation complex assembly"/>
    <property type="evidence" value="ECO:0007669"/>
    <property type="project" value="InterPro"/>
</dbReference>
<comment type="caution">
    <text evidence="4">The sequence shown here is derived from an EMBL/GenBank/DDBJ whole genome shotgun (WGS) entry which is preliminary data.</text>
</comment>
<keyword evidence="2" id="KW-0804">Transcription</keyword>
<dbReference type="PANTHER" id="PTHR11618">
    <property type="entry name" value="TRANSCRIPTION INITIATION FACTOR IIB-RELATED"/>
    <property type="match status" value="1"/>
</dbReference>
<keyword evidence="5" id="KW-1185">Reference proteome</keyword>
<dbReference type="Proteomes" id="UP000283269">
    <property type="component" value="Unassembled WGS sequence"/>
</dbReference>
<dbReference type="SUPFAM" id="SSF47954">
    <property type="entry name" value="Cyclin-like"/>
    <property type="match status" value="1"/>
</dbReference>
<organism evidence="4 5">
    <name type="scientific">Psilocybe cyanescens</name>
    <dbReference type="NCBI Taxonomy" id="93625"/>
    <lineage>
        <taxon>Eukaryota</taxon>
        <taxon>Fungi</taxon>
        <taxon>Dikarya</taxon>
        <taxon>Basidiomycota</taxon>
        <taxon>Agaricomycotina</taxon>
        <taxon>Agaricomycetes</taxon>
        <taxon>Agaricomycetidae</taxon>
        <taxon>Agaricales</taxon>
        <taxon>Agaricineae</taxon>
        <taxon>Strophariaceae</taxon>
        <taxon>Psilocybe</taxon>
    </lineage>
</organism>
<evidence type="ECO:0000259" key="3">
    <source>
        <dbReference type="Pfam" id="PF00382"/>
    </source>
</evidence>
<evidence type="ECO:0000256" key="1">
    <source>
        <dbReference type="ARBA" id="ARBA00023015"/>
    </source>
</evidence>
<dbReference type="STRING" id="93625.A0A409WRT7"/>
<proteinExistence type="predicted"/>
<dbReference type="AlphaFoldDB" id="A0A409WRT7"/>
<keyword evidence="1" id="KW-0805">Transcription regulation</keyword>
<evidence type="ECO:0000256" key="2">
    <source>
        <dbReference type="ARBA" id="ARBA00023163"/>
    </source>
</evidence>
<dbReference type="CDD" id="cd00043">
    <property type="entry name" value="CYCLIN_SF"/>
    <property type="match status" value="1"/>
</dbReference>
<dbReference type="GO" id="GO:0097550">
    <property type="term" value="C:transcription preinitiation complex"/>
    <property type="evidence" value="ECO:0007669"/>
    <property type="project" value="TreeGrafter"/>
</dbReference>
<dbReference type="OrthoDB" id="2527864at2759"/>
<reference evidence="4 5" key="1">
    <citation type="journal article" date="2018" name="Evol. Lett.">
        <title>Horizontal gene cluster transfer increased hallucinogenic mushroom diversity.</title>
        <authorList>
            <person name="Reynolds H.T."/>
            <person name="Vijayakumar V."/>
            <person name="Gluck-Thaler E."/>
            <person name="Korotkin H.B."/>
            <person name="Matheny P.B."/>
            <person name="Slot J.C."/>
        </authorList>
    </citation>
    <scope>NUCLEOTIDE SEQUENCE [LARGE SCALE GENOMIC DNA]</scope>
    <source>
        <strain evidence="4 5">2631</strain>
    </source>
</reference>